<evidence type="ECO:0000256" key="1">
    <source>
        <dbReference type="SAM" id="SignalP"/>
    </source>
</evidence>
<accession>A0A9D4H5E9</accession>
<reference evidence="2" key="1">
    <citation type="journal article" date="2019" name="bioRxiv">
        <title>The Genome of the Zebra Mussel, Dreissena polymorpha: A Resource for Invasive Species Research.</title>
        <authorList>
            <person name="McCartney M.A."/>
            <person name="Auch B."/>
            <person name="Kono T."/>
            <person name="Mallez S."/>
            <person name="Zhang Y."/>
            <person name="Obille A."/>
            <person name="Becker A."/>
            <person name="Abrahante J.E."/>
            <person name="Garbe J."/>
            <person name="Badalamenti J.P."/>
            <person name="Herman A."/>
            <person name="Mangelson H."/>
            <person name="Liachko I."/>
            <person name="Sullivan S."/>
            <person name="Sone E.D."/>
            <person name="Koren S."/>
            <person name="Silverstein K.A.T."/>
            <person name="Beckman K.B."/>
            <person name="Gohl D.M."/>
        </authorList>
    </citation>
    <scope>NUCLEOTIDE SEQUENCE</scope>
    <source>
        <strain evidence="2">Duluth1</strain>
        <tissue evidence="2">Whole animal</tissue>
    </source>
</reference>
<comment type="caution">
    <text evidence="2">The sequence shown here is derived from an EMBL/GenBank/DDBJ whole genome shotgun (WGS) entry which is preliminary data.</text>
</comment>
<proteinExistence type="predicted"/>
<dbReference type="EMBL" id="JAIWYP010000005">
    <property type="protein sequence ID" value="KAH3827850.1"/>
    <property type="molecule type" value="Genomic_DNA"/>
</dbReference>
<protein>
    <submittedName>
        <fullName evidence="2">Uncharacterized protein</fullName>
    </submittedName>
</protein>
<evidence type="ECO:0000313" key="3">
    <source>
        <dbReference type="Proteomes" id="UP000828390"/>
    </source>
</evidence>
<dbReference type="InterPro" id="IPR006150">
    <property type="entry name" value="Cys_repeat_1"/>
</dbReference>
<dbReference type="Proteomes" id="UP000828390">
    <property type="component" value="Unassembled WGS sequence"/>
</dbReference>
<dbReference type="InterPro" id="IPR028150">
    <property type="entry name" value="Lustrin_cystein"/>
</dbReference>
<sequence>MSRFLLLVFTILVLVSTCWGQCPTGSPLKGHNCGRGGTACPHHYYCEISPVDAYAVCCPTHCPTGPPLMDNTGTPVYCGRGGVSCPSLYYCEIAPNDAWAVCCAN</sequence>
<gene>
    <name evidence="2" type="ORF">DPMN_129793</name>
</gene>
<dbReference type="Pfam" id="PF14625">
    <property type="entry name" value="Lustrin_cystein"/>
    <property type="match status" value="2"/>
</dbReference>
<reference evidence="2" key="2">
    <citation type="submission" date="2020-11" db="EMBL/GenBank/DDBJ databases">
        <authorList>
            <person name="McCartney M.A."/>
            <person name="Auch B."/>
            <person name="Kono T."/>
            <person name="Mallez S."/>
            <person name="Becker A."/>
            <person name="Gohl D.M."/>
            <person name="Silverstein K.A.T."/>
            <person name="Koren S."/>
            <person name="Bechman K.B."/>
            <person name="Herman A."/>
            <person name="Abrahante J.E."/>
            <person name="Garbe J."/>
        </authorList>
    </citation>
    <scope>NUCLEOTIDE SEQUENCE</scope>
    <source>
        <strain evidence="2">Duluth1</strain>
        <tissue evidence="2">Whole animal</tissue>
    </source>
</reference>
<feature type="chain" id="PRO_5039016548" evidence="1">
    <location>
        <begin position="21"/>
        <end position="105"/>
    </location>
</feature>
<name>A0A9D4H5E9_DREPO</name>
<organism evidence="2 3">
    <name type="scientific">Dreissena polymorpha</name>
    <name type="common">Zebra mussel</name>
    <name type="synonym">Mytilus polymorpha</name>
    <dbReference type="NCBI Taxonomy" id="45954"/>
    <lineage>
        <taxon>Eukaryota</taxon>
        <taxon>Metazoa</taxon>
        <taxon>Spiralia</taxon>
        <taxon>Lophotrochozoa</taxon>
        <taxon>Mollusca</taxon>
        <taxon>Bivalvia</taxon>
        <taxon>Autobranchia</taxon>
        <taxon>Heteroconchia</taxon>
        <taxon>Euheterodonta</taxon>
        <taxon>Imparidentia</taxon>
        <taxon>Neoheterodontei</taxon>
        <taxon>Myida</taxon>
        <taxon>Dreissenoidea</taxon>
        <taxon>Dreissenidae</taxon>
        <taxon>Dreissena</taxon>
    </lineage>
</organism>
<feature type="signal peptide" evidence="1">
    <location>
        <begin position="1"/>
        <end position="20"/>
    </location>
</feature>
<dbReference type="AlphaFoldDB" id="A0A9D4H5E9"/>
<evidence type="ECO:0000313" key="2">
    <source>
        <dbReference type="EMBL" id="KAH3827850.1"/>
    </source>
</evidence>
<keyword evidence="1" id="KW-0732">Signal</keyword>
<dbReference type="SMART" id="SM00289">
    <property type="entry name" value="WR1"/>
    <property type="match status" value="2"/>
</dbReference>
<dbReference type="OrthoDB" id="6113032at2759"/>
<keyword evidence="3" id="KW-1185">Reference proteome</keyword>